<keyword evidence="2" id="KW-1185">Reference proteome</keyword>
<gene>
    <name evidence="1" type="ORF">SAMN02744037_01642</name>
</gene>
<reference evidence="2" key="1">
    <citation type="submission" date="2016-11" db="EMBL/GenBank/DDBJ databases">
        <authorList>
            <person name="Varghese N."/>
            <person name="Submissions S."/>
        </authorList>
    </citation>
    <scope>NUCLEOTIDE SEQUENCE [LARGE SCALE GENOMIC DNA]</scope>
    <source>
        <strain evidence="2">DSM 15518</strain>
    </source>
</reference>
<evidence type="ECO:0000313" key="1">
    <source>
        <dbReference type="EMBL" id="SHK11038.1"/>
    </source>
</evidence>
<proteinExistence type="predicted"/>
<dbReference type="EMBL" id="FRAE01000034">
    <property type="protein sequence ID" value="SHK11038.1"/>
    <property type="molecule type" value="Genomic_DNA"/>
</dbReference>
<protein>
    <submittedName>
        <fullName evidence="1">Uncharacterized protein</fullName>
    </submittedName>
</protein>
<dbReference type="OrthoDB" id="1751116at2"/>
<accession>A0A1M6PT00</accession>
<sequence length="118" mass="14090">MCYYSHVMLEVYCAYDYKKYKNNHIPSFCEKRIGKPGYHCFENECEFISYTNVSHQISYVGELSEVKTDIGFGGEMEPTNYDKEQRKKLLAIWENICKNKIKEAYDEYMKVKNSIDYK</sequence>
<name>A0A1M6PT00_9FIRM</name>
<dbReference type="RefSeq" id="WP_072888966.1">
    <property type="nucleotide sequence ID" value="NZ_FRAE01000034.1"/>
</dbReference>
<dbReference type="AlphaFoldDB" id="A0A1M6PT00"/>
<organism evidence="1 2">
    <name type="scientific">Tepidibacter formicigenes DSM 15518</name>
    <dbReference type="NCBI Taxonomy" id="1123349"/>
    <lineage>
        <taxon>Bacteria</taxon>
        <taxon>Bacillati</taxon>
        <taxon>Bacillota</taxon>
        <taxon>Clostridia</taxon>
        <taxon>Peptostreptococcales</taxon>
        <taxon>Peptostreptococcaceae</taxon>
        <taxon>Tepidibacter</taxon>
    </lineage>
</organism>
<dbReference type="Proteomes" id="UP000242497">
    <property type="component" value="Unassembled WGS sequence"/>
</dbReference>
<evidence type="ECO:0000313" key="2">
    <source>
        <dbReference type="Proteomes" id="UP000242497"/>
    </source>
</evidence>